<gene>
    <name evidence="1" type="ORF">ROZALSC1DRAFT_26404</name>
</gene>
<reference evidence="2" key="1">
    <citation type="journal article" date="2018" name="Nat. Microbiol.">
        <title>Leveraging single-cell genomics to expand the fungal tree of life.</title>
        <authorList>
            <person name="Ahrendt S.R."/>
            <person name="Quandt C.A."/>
            <person name="Ciobanu D."/>
            <person name="Clum A."/>
            <person name="Salamov A."/>
            <person name="Andreopoulos B."/>
            <person name="Cheng J.F."/>
            <person name="Woyke T."/>
            <person name="Pelin A."/>
            <person name="Henrissat B."/>
            <person name="Reynolds N.K."/>
            <person name="Benny G.L."/>
            <person name="Smith M.E."/>
            <person name="James T.Y."/>
            <person name="Grigoriev I.V."/>
        </authorList>
    </citation>
    <scope>NUCLEOTIDE SEQUENCE [LARGE SCALE GENOMIC DNA]</scope>
    <source>
        <strain evidence="2">CSF55</strain>
    </source>
</reference>
<accession>A0A4P9Y8Z8</accession>
<dbReference type="AlphaFoldDB" id="A0A4P9Y8Z8"/>
<proteinExistence type="predicted"/>
<evidence type="ECO:0000313" key="1">
    <source>
        <dbReference type="EMBL" id="RKP15525.1"/>
    </source>
</evidence>
<feature type="non-terminal residue" evidence="1">
    <location>
        <position position="136"/>
    </location>
</feature>
<sequence length="136" mass="15176">MFYNKLSLADKERYQIADKNLMHAIVDSIIDVPLSLNEVNRGVAFIDEEFKKDVDAVAANMRNLFASKLRDVSSWVTKDMLATTVAPDTGLLYGHETTSSLNSLSELSSITVPKFKVAGVTIANTFFKLQDNIFRI</sequence>
<protein>
    <submittedName>
        <fullName evidence="1">Uncharacterized protein</fullName>
    </submittedName>
</protein>
<dbReference type="Proteomes" id="UP000281549">
    <property type="component" value="Unassembled WGS sequence"/>
</dbReference>
<name>A0A4P9Y8Z8_ROZAC</name>
<dbReference type="EMBL" id="ML009046">
    <property type="protein sequence ID" value="RKP15525.1"/>
    <property type="molecule type" value="Genomic_DNA"/>
</dbReference>
<organism evidence="1 2">
    <name type="scientific">Rozella allomycis (strain CSF55)</name>
    <dbReference type="NCBI Taxonomy" id="988480"/>
    <lineage>
        <taxon>Eukaryota</taxon>
        <taxon>Fungi</taxon>
        <taxon>Fungi incertae sedis</taxon>
        <taxon>Cryptomycota</taxon>
        <taxon>Cryptomycota incertae sedis</taxon>
        <taxon>Rozella</taxon>
    </lineage>
</organism>
<evidence type="ECO:0000313" key="2">
    <source>
        <dbReference type="Proteomes" id="UP000281549"/>
    </source>
</evidence>